<protein>
    <submittedName>
        <fullName evidence="1">DNA-binding transcriptional regulator YdaS (Cro superfamily)</fullName>
    </submittedName>
</protein>
<keyword evidence="1" id="KW-0238">DNA-binding</keyword>
<keyword evidence="2" id="KW-1185">Reference proteome</keyword>
<sequence length="71" mass="8000">MTDINLASLLAPRGLRLIDVARAVSVNKATVTRWAQKHVPAERVLEVERITGISRHDLRPDLYPREERAAS</sequence>
<dbReference type="SUPFAM" id="SSF47413">
    <property type="entry name" value="lambda repressor-like DNA-binding domains"/>
    <property type="match status" value="1"/>
</dbReference>
<dbReference type="Proteomes" id="UP001241603">
    <property type="component" value="Unassembled WGS sequence"/>
</dbReference>
<dbReference type="InterPro" id="IPR031856">
    <property type="entry name" value="YdaS_toxin-like"/>
</dbReference>
<dbReference type="RefSeq" id="WP_266348915.1">
    <property type="nucleotide sequence ID" value="NZ_JAPKNG010000003.1"/>
</dbReference>
<reference evidence="1 2" key="1">
    <citation type="submission" date="2023-07" db="EMBL/GenBank/DDBJ databases">
        <title>Genomic Encyclopedia of Type Strains, Phase IV (KMG-IV): sequencing the most valuable type-strain genomes for metagenomic binning, comparative biology and taxonomic classification.</title>
        <authorList>
            <person name="Goeker M."/>
        </authorList>
    </citation>
    <scope>NUCLEOTIDE SEQUENCE [LARGE SCALE GENOMIC DNA]</scope>
    <source>
        <strain evidence="1 2">B6-8</strain>
    </source>
</reference>
<dbReference type="Pfam" id="PF15943">
    <property type="entry name" value="YdaS_toxin"/>
    <property type="match status" value="1"/>
</dbReference>
<dbReference type="EMBL" id="JAUSVO010000003">
    <property type="protein sequence ID" value="MDQ0437992.1"/>
    <property type="molecule type" value="Genomic_DNA"/>
</dbReference>
<dbReference type="InterPro" id="IPR010982">
    <property type="entry name" value="Lambda_DNA-bd_dom_sf"/>
</dbReference>
<evidence type="ECO:0000313" key="2">
    <source>
        <dbReference type="Proteomes" id="UP001241603"/>
    </source>
</evidence>
<proteinExistence type="predicted"/>
<evidence type="ECO:0000313" key="1">
    <source>
        <dbReference type="EMBL" id="MDQ0437992.1"/>
    </source>
</evidence>
<name>A0ABU0H6Q2_9HYPH</name>
<dbReference type="GO" id="GO:0003677">
    <property type="term" value="F:DNA binding"/>
    <property type="evidence" value="ECO:0007669"/>
    <property type="project" value="UniProtKB-KW"/>
</dbReference>
<dbReference type="Gene3D" id="1.10.260.40">
    <property type="entry name" value="lambda repressor-like DNA-binding domains"/>
    <property type="match status" value="1"/>
</dbReference>
<comment type="caution">
    <text evidence="1">The sequence shown here is derived from an EMBL/GenBank/DDBJ whole genome shotgun (WGS) entry which is preliminary data.</text>
</comment>
<accession>A0ABU0H6Q2</accession>
<gene>
    <name evidence="1" type="ORF">QO014_002384</name>
</gene>
<organism evidence="1 2">
    <name type="scientific">Kaistia dalseonensis</name>
    <dbReference type="NCBI Taxonomy" id="410840"/>
    <lineage>
        <taxon>Bacteria</taxon>
        <taxon>Pseudomonadati</taxon>
        <taxon>Pseudomonadota</taxon>
        <taxon>Alphaproteobacteria</taxon>
        <taxon>Hyphomicrobiales</taxon>
        <taxon>Kaistiaceae</taxon>
        <taxon>Kaistia</taxon>
    </lineage>
</organism>